<feature type="non-terminal residue" evidence="1">
    <location>
        <position position="61"/>
    </location>
</feature>
<sequence length="61" mass="6828">MSETVQPTIHKSLDVFVYLRESIGKLFYDVFDKPSPDRIGFEATAAGAVEDKLPTPLNPFK</sequence>
<reference evidence="1" key="1">
    <citation type="journal article" date="2014" name="Front. Microbiol.">
        <title>High frequency of phylogenetically diverse reductive dehalogenase-homologous genes in deep subseafloor sedimentary metagenomes.</title>
        <authorList>
            <person name="Kawai M."/>
            <person name="Futagami T."/>
            <person name="Toyoda A."/>
            <person name="Takaki Y."/>
            <person name="Nishi S."/>
            <person name="Hori S."/>
            <person name="Arai W."/>
            <person name="Tsubouchi T."/>
            <person name="Morono Y."/>
            <person name="Uchiyama I."/>
            <person name="Ito T."/>
            <person name="Fujiyama A."/>
            <person name="Inagaki F."/>
            <person name="Takami H."/>
        </authorList>
    </citation>
    <scope>NUCLEOTIDE SEQUENCE</scope>
    <source>
        <strain evidence="1">Expedition CK06-06</strain>
    </source>
</reference>
<name>X1CTY5_9ZZZZ</name>
<organism evidence="1">
    <name type="scientific">marine sediment metagenome</name>
    <dbReference type="NCBI Taxonomy" id="412755"/>
    <lineage>
        <taxon>unclassified sequences</taxon>
        <taxon>metagenomes</taxon>
        <taxon>ecological metagenomes</taxon>
    </lineage>
</organism>
<gene>
    <name evidence="1" type="ORF">S01H4_41482</name>
</gene>
<comment type="caution">
    <text evidence="1">The sequence shown here is derived from an EMBL/GenBank/DDBJ whole genome shotgun (WGS) entry which is preliminary data.</text>
</comment>
<proteinExistence type="predicted"/>
<dbReference type="AlphaFoldDB" id="X1CTY5"/>
<evidence type="ECO:0000313" key="1">
    <source>
        <dbReference type="EMBL" id="GAG99533.1"/>
    </source>
</evidence>
<protein>
    <submittedName>
        <fullName evidence="1">Uncharacterized protein</fullName>
    </submittedName>
</protein>
<dbReference type="EMBL" id="BART01022691">
    <property type="protein sequence ID" value="GAG99533.1"/>
    <property type="molecule type" value="Genomic_DNA"/>
</dbReference>
<accession>X1CTY5</accession>